<dbReference type="OrthoDB" id="10564325at2759"/>
<dbReference type="AlphaFoldDB" id="A0A2J6RXM7"/>
<dbReference type="Proteomes" id="UP000235786">
    <property type="component" value="Unassembled WGS sequence"/>
</dbReference>
<name>A0A2J6RXM7_HYAVF</name>
<keyword evidence="2" id="KW-1185">Reference proteome</keyword>
<organism evidence="1 2">
    <name type="scientific">Hyaloscypha variabilis (strain UAMH 11265 / GT02V1 / F)</name>
    <name type="common">Meliniomyces variabilis</name>
    <dbReference type="NCBI Taxonomy" id="1149755"/>
    <lineage>
        <taxon>Eukaryota</taxon>
        <taxon>Fungi</taxon>
        <taxon>Dikarya</taxon>
        <taxon>Ascomycota</taxon>
        <taxon>Pezizomycotina</taxon>
        <taxon>Leotiomycetes</taxon>
        <taxon>Helotiales</taxon>
        <taxon>Hyaloscyphaceae</taxon>
        <taxon>Hyaloscypha</taxon>
        <taxon>Hyaloscypha variabilis</taxon>
    </lineage>
</organism>
<evidence type="ECO:0000313" key="1">
    <source>
        <dbReference type="EMBL" id="PMD43272.1"/>
    </source>
</evidence>
<accession>A0A2J6RXM7</accession>
<reference evidence="1 2" key="1">
    <citation type="submission" date="2016-04" db="EMBL/GenBank/DDBJ databases">
        <title>A degradative enzymes factory behind the ericoid mycorrhizal symbiosis.</title>
        <authorList>
            <consortium name="DOE Joint Genome Institute"/>
            <person name="Martino E."/>
            <person name="Morin E."/>
            <person name="Grelet G."/>
            <person name="Kuo A."/>
            <person name="Kohler A."/>
            <person name="Daghino S."/>
            <person name="Barry K."/>
            <person name="Choi C."/>
            <person name="Cichocki N."/>
            <person name="Clum A."/>
            <person name="Copeland A."/>
            <person name="Hainaut M."/>
            <person name="Haridas S."/>
            <person name="Labutti K."/>
            <person name="Lindquist E."/>
            <person name="Lipzen A."/>
            <person name="Khouja H.-R."/>
            <person name="Murat C."/>
            <person name="Ohm R."/>
            <person name="Olson A."/>
            <person name="Spatafora J."/>
            <person name="Veneault-Fourrey C."/>
            <person name="Henrissat B."/>
            <person name="Grigoriev I."/>
            <person name="Martin F."/>
            <person name="Perotto S."/>
        </authorList>
    </citation>
    <scope>NUCLEOTIDE SEQUENCE [LARGE SCALE GENOMIC DNA]</scope>
    <source>
        <strain evidence="1 2">F</strain>
    </source>
</reference>
<protein>
    <submittedName>
        <fullName evidence="1">Uncharacterized protein</fullName>
    </submittedName>
</protein>
<evidence type="ECO:0000313" key="2">
    <source>
        <dbReference type="Proteomes" id="UP000235786"/>
    </source>
</evidence>
<dbReference type="EMBL" id="KZ613942">
    <property type="protein sequence ID" value="PMD43272.1"/>
    <property type="molecule type" value="Genomic_DNA"/>
</dbReference>
<gene>
    <name evidence="1" type="ORF">L207DRAFT_526459</name>
</gene>
<proteinExistence type="predicted"/>
<sequence>MLVLDSQIPARLEWLPSVGGVALQFVSPHEMEASCSCSCFCVCVCYTRPRQSASSRRGEARRTMSSAWIQQIRSEKASHTSTAGSSSPLVFTAFSCWVRSGSGGIWIFRVMFGMQTCSCATGTGPWHEEWVCGLLVLPWLPSPFRVSVGKSAASSRHRRLRLIRVGEGISGSRQGGRSRAHSAALNVSGGWIKMDFLDLREQRSADSQNRTALACPVKRVATASSPS</sequence>